<comment type="catalytic activity">
    <reaction evidence="14 15">
        <text>tRNA(Phe) + L-phenylalanine + ATP = L-phenylalanyl-tRNA(Phe) + AMP + diphosphate + H(+)</text>
        <dbReference type="Rhea" id="RHEA:19413"/>
        <dbReference type="Rhea" id="RHEA-COMP:9668"/>
        <dbReference type="Rhea" id="RHEA-COMP:9699"/>
        <dbReference type="ChEBI" id="CHEBI:15378"/>
        <dbReference type="ChEBI" id="CHEBI:30616"/>
        <dbReference type="ChEBI" id="CHEBI:33019"/>
        <dbReference type="ChEBI" id="CHEBI:58095"/>
        <dbReference type="ChEBI" id="CHEBI:78442"/>
        <dbReference type="ChEBI" id="CHEBI:78531"/>
        <dbReference type="ChEBI" id="CHEBI:456215"/>
        <dbReference type="EC" id="6.1.1.20"/>
    </reaction>
</comment>
<keyword evidence="4 15" id="KW-0963">Cytoplasm</keyword>
<evidence type="ECO:0000256" key="4">
    <source>
        <dbReference type="ARBA" id="ARBA00022490"/>
    </source>
</evidence>
<accession>A0A2I7N5A1</accession>
<dbReference type="SMART" id="SM00874">
    <property type="entry name" value="B5"/>
    <property type="match status" value="1"/>
</dbReference>
<evidence type="ECO:0000256" key="9">
    <source>
        <dbReference type="ARBA" id="ARBA00022840"/>
    </source>
</evidence>
<dbReference type="InterPro" id="IPR005146">
    <property type="entry name" value="B3/B4_tRNA-bd"/>
</dbReference>
<dbReference type="SUPFAM" id="SSF54991">
    <property type="entry name" value="Anticodon-binding domain of PheRS"/>
    <property type="match status" value="1"/>
</dbReference>
<dbReference type="SMART" id="SM00873">
    <property type="entry name" value="B3_4"/>
    <property type="match status" value="1"/>
</dbReference>
<evidence type="ECO:0000256" key="11">
    <source>
        <dbReference type="ARBA" id="ARBA00022884"/>
    </source>
</evidence>
<name>A0A2I7N5A1_9NEIS</name>
<feature type="binding site" evidence="15">
    <location>
        <position position="460"/>
    </location>
    <ligand>
        <name>Mg(2+)</name>
        <dbReference type="ChEBI" id="CHEBI:18420"/>
        <note>shared with alpha subunit</note>
    </ligand>
</feature>
<dbReference type="Gene3D" id="2.40.50.140">
    <property type="entry name" value="Nucleic acid-binding proteins"/>
    <property type="match status" value="1"/>
</dbReference>
<dbReference type="FunFam" id="2.40.50.140:FF:000045">
    <property type="entry name" value="Phenylalanine--tRNA ligase beta subunit"/>
    <property type="match status" value="1"/>
</dbReference>
<dbReference type="SUPFAM" id="SSF50249">
    <property type="entry name" value="Nucleic acid-binding proteins"/>
    <property type="match status" value="1"/>
</dbReference>
<evidence type="ECO:0000256" key="12">
    <source>
        <dbReference type="ARBA" id="ARBA00022917"/>
    </source>
</evidence>
<evidence type="ECO:0000256" key="6">
    <source>
        <dbReference type="ARBA" id="ARBA00022598"/>
    </source>
</evidence>
<keyword evidence="12 15" id="KW-0648">Protein biosynthesis</keyword>
<evidence type="ECO:0000256" key="14">
    <source>
        <dbReference type="ARBA" id="ARBA00049255"/>
    </source>
</evidence>
<dbReference type="InterPro" id="IPR045864">
    <property type="entry name" value="aa-tRNA-synth_II/BPL/LPL"/>
</dbReference>
<dbReference type="GO" id="GO:0005524">
    <property type="term" value="F:ATP binding"/>
    <property type="evidence" value="ECO:0007669"/>
    <property type="project" value="UniProtKB-UniRule"/>
</dbReference>
<protein>
    <recommendedName>
        <fullName evidence="15">Phenylalanine--tRNA ligase beta subunit</fullName>
        <ecNumber evidence="15">6.1.1.20</ecNumber>
    </recommendedName>
    <alternativeName>
        <fullName evidence="15">Phenylalanyl-tRNA synthetase beta subunit</fullName>
        <shortName evidence="15">PheRS</shortName>
    </alternativeName>
</protein>
<dbReference type="InterPro" id="IPR005147">
    <property type="entry name" value="tRNA_synthase_B5-dom"/>
</dbReference>
<dbReference type="Gene3D" id="3.30.930.10">
    <property type="entry name" value="Bira Bifunctional Protein, Domain 2"/>
    <property type="match status" value="1"/>
</dbReference>
<keyword evidence="9 15" id="KW-0067">ATP-binding</keyword>
<evidence type="ECO:0000256" key="15">
    <source>
        <dbReference type="HAMAP-Rule" id="MF_00283"/>
    </source>
</evidence>
<dbReference type="GO" id="GO:0006432">
    <property type="term" value="P:phenylalanyl-tRNA aminoacylation"/>
    <property type="evidence" value="ECO:0007669"/>
    <property type="project" value="UniProtKB-UniRule"/>
</dbReference>
<organism evidence="20 21">
    <name type="scientific">Aquella oligotrophica</name>
    <dbReference type="NCBI Taxonomy" id="2067065"/>
    <lineage>
        <taxon>Bacteria</taxon>
        <taxon>Pseudomonadati</taxon>
        <taxon>Pseudomonadota</taxon>
        <taxon>Betaproteobacteria</taxon>
        <taxon>Neisseriales</taxon>
        <taxon>Neisseriaceae</taxon>
        <taxon>Aquella</taxon>
    </lineage>
</organism>
<dbReference type="NCBIfam" id="TIGR00472">
    <property type="entry name" value="pheT_bact"/>
    <property type="match status" value="1"/>
</dbReference>
<keyword evidence="6 15" id="KW-0436">Ligase</keyword>
<dbReference type="InterPro" id="IPR005121">
    <property type="entry name" value="Fdx_antiC-bd"/>
</dbReference>
<dbReference type="AlphaFoldDB" id="A0A2I7N5A1"/>
<evidence type="ECO:0000256" key="10">
    <source>
        <dbReference type="ARBA" id="ARBA00022842"/>
    </source>
</evidence>
<evidence type="ECO:0000259" key="19">
    <source>
        <dbReference type="PROSITE" id="PS51483"/>
    </source>
</evidence>
<gene>
    <name evidence="15" type="primary">pheT</name>
    <name evidence="20" type="ORF">CUN60_04720</name>
</gene>
<evidence type="ECO:0000256" key="5">
    <source>
        <dbReference type="ARBA" id="ARBA00022555"/>
    </source>
</evidence>
<dbReference type="HAMAP" id="MF_00283">
    <property type="entry name" value="Phe_tRNA_synth_beta1"/>
    <property type="match status" value="1"/>
</dbReference>
<evidence type="ECO:0000256" key="8">
    <source>
        <dbReference type="ARBA" id="ARBA00022741"/>
    </source>
</evidence>
<reference evidence="21" key="1">
    <citation type="submission" date="2017-11" db="EMBL/GenBank/DDBJ databases">
        <authorList>
            <person name="Chan K.G."/>
            <person name="Lee L.S."/>
        </authorList>
    </citation>
    <scope>NUCLEOTIDE SEQUENCE [LARGE SCALE GENOMIC DNA]</scope>
    <source>
        <strain evidence="21">DSM 100970</strain>
    </source>
</reference>
<dbReference type="InterPro" id="IPR033714">
    <property type="entry name" value="tRNA_bind_bactPheRS"/>
</dbReference>
<dbReference type="EC" id="6.1.1.20" evidence="15"/>
<evidence type="ECO:0000259" key="17">
    <source>
        <dbReference type="PROSITE" id="PS50886"/>
    </source>
</evidence>
<dbReference type="Gene3D" id="3.30.56.10">
    <property type="match status" value="2"/>
</dbReference>
<dbReference type="PANTHER" id="PTHR10947">
    <property type="entry name" value="PHENYLALANYL-TRNA SYNTHETASE BETA CHAIN AND LEUCINE-RICH REPEAT-CONTAINING PROTEIN 47"/>
    <property type="match status" value="1"/>
</dbReference>
<sequence>MKISWNYLQGFFTDKLDKKVVLERLTMAGLEVEDETPVAPEFSGIVVGEVISCEKHPDADKLSLCKVDAGSGEPLQIICGASNVAVGVKVPCAKVGAVLPENFKIAERKMRGLMSYGMLCSGNEIGCPDGVDGLLLLNNDAIPGTDIREYLDLNDSIIEFKITPNRGDCLSYTGLAREIHALTGYTLKDKELYSDFLAKKLENFSFNPEASDKCPHYVGLAIKNVNNAQASPAWLVKVLERSGLRPKSPLVDITNYVMILLGQPMHAFDLSKLNSGIGFCLAKTGEELKLIDGTDASLVKDDLVITDGSHNPVAIAGVMGGLDSAVTEATTEILLESAFFLPEAIHGRAKAYGVSSDSAYRFERGVNPDIQHDAINLAAKLVLEICGGEVVGSIHSVKATQPQVKISIDYADMLKLIGEEIATVEIDKILADLGCQVVVEGDKRVITPPAYRFDLKIREDIIEEVIRVYGYDRIQAKMPILAHRFNSVDSKLNQLTLWKDALVSMGFNEVVSYAFIEESYAELLADKKHDLICLKNPLAGLAVMRNNLITDVVKTLQHNINRGYDSLRVFELARVFHGETAEAQPLYLSGLIYGKHNAGWSEKSRQVDFYDLKSIVENLFSAYGKLDFTTLNDNPLFHPGRTANIIINGINVGVLGQLHPKLGQPLGLDILPYIFEVDTSLIQPEISYSLSAVSKFQKVNRDLAFILDKSVNVGDILKSINALQINDLLSSTIFDIFTGGNLPDNQKSVALKFTFQSDHTLTDEEIVSYLELIKQKVASEFNGQLR</sequence>
<feature type="domain" description="B5" evidence="19">
    <location>
        <begin position="401"/>
        <end position="476"/>
    </location>
</feature>
<dbReference type="InterPro" id="IPR036690">
    <property type="entry name" value="Fdx_antiC-bd_sf"/>
</dbReference>
<dbReference type="PROSITE" id="PS51447">
    <property type="entry name" value="FDX_ACB"/>
    <property type="match status" value="1"/>
</dbReference>
<dbReference type="PANTHER" id="PTHR10947:SF0">
    <property type="entry name" value="PHENYLALANINE--TRNA LIGASE BETA SUBUNIT"/>
    <property type="match status" value="1"/>
</dbReference>
<dbReference type="Pfam" id="PF01588">
    <property type="entry name" value="tRNA_bind"/>
    <property type="match status" value="1"/>
</dbReference>
<evidence type="ECO:0000256" key="16">
    <source>
        <dbReference type="PROSITE-ProRule" id="PRU00209"/>
    </source>
</evidence>
<comment type="subunit">
    <text evidence="3 15">Tetramer of two alpha and two beta subunits.</text>
</comment>
<proteinExistence type="inferred from homology"/>
<keyword evidence="21" id="KW-1185">Reference proteome</keyword>
<dbReference type="CDD" id="cd02796">
    <property type="entry name" value="tRNA_bind_bactPheRS"/>
    <property type="match status" value="1"/>
</dbReference>
<dbReference type="InterPro" id="IPR004532">
    <property type="entry name" value="Phe-tRNA-ligase_IIc_bsu_bact"/>
</dbReference>
<dbReference type="Pfam" id="PF17759">
    <property type="entry name" value="tRNA_synthFbeta"/>
    <property type="match status" value="1"/>
</dbReference>
<dbReference type="NCBIfam" id="NF045760">
    <property type="entry name" value="YtpR"/>
    <property type="match status" value="1"/>
</dbReference>
<feature type="domain" description="FDX-ACB" evidence="18">
    <location>
        <begin position="694"/>
        <end position="786"/>
    </location>
</feature>
<evidence type="ECO:0000256" key="3">
    <source>
        <dbReference type="ARBA" id="ARBA00011209"/>
    </source>
</evidence>
<dbReference type="Gene3D" id="3.50.40.10">
    <property type="entry name" value="Phenylalanyl-trna Synthetase, Chain B, domain 3"/>
    <property type="match status" value="1"/>
</dbReference>
<feature type="binding site" evidence="15">
    <location>
        <position position="464"/>
    </location>
    <ligand>
        <name>Mg(2+)</name>
        <dbReference type="ChEBI" id="CHEBI:18420"/>
        <note>shared with alpha subunit</note>
    </ligand>
</feature>
<dbReference type="CDD" id="cd00769">
    <property type="entry name" value="PheRS_beta_core"/>
    <property type="match status" value="1"/>
</dbReference>
<dbReference type="InterPro" id="IPR020825">
    <property type="entry name" value="Phe-tRNA_synthase-like_B3/B4"/>
</dbReference>
<dbReference type="Proteomes" id="UP000236655">
    <property type="component" value="Chromosome"/>
</dbReference>
<dbReference type="GO" id="GO:0000287">
    <property type="term" value="F:magnesium ion binding"/>
    <property type="evidence" value="ECO:0007669"/>
    <property type="project" value="UniProtKB-UniRule"/>
</dbReference>
<dbReference type="Gene3D" id="3.30.70.380">
    <property type="entry name" value="Ferrodoxin-fold anticodon-binding domain"/>
    <property type="match status" value="1"/>
</dbReference>
<keyword evidence="10 15" id="KW-0460">Magnesium</keyword>
<evidence type="ECO:0000256" key="1">
    <source>
        <dbReference type="ARBA" id="ARBA00004496"/>
    </source>
</evidence>
<evidence type="ECO:0000259" key="18">
    <source>
        <dbReference type="PROSITE" id="PS51447"/>
    </source>
</evidence>
<dbReference type="KEGG" id="nba:CUN60_04720"/>
<evidence type="ECO:0000313" key="20">
    <source>
        <dbReference type="EMBL" id="AUR51622.1"/>
    </source>
</evidence>
<keyword evidence="11 16" id="KW-0694">RNA-binding</keyword>
<dbReference type="PROSITE" id="PS51483">
    <property type="entry name" value="B5"/>
    <property type="match status" value="1"/>
</dbReference>
<comment type="cofactor">
    <cofactor evidence="15">
        <name>Mg(2+)</name>
        <dbReference type="ChEBI" id="CHEBI:18420"/>
    </cofactor>
    <text evidence="15">Binds 2 magnesium ions per tetramer.</text>
</comment>
<feature type="binding site" evidence="15">
    <location>
        <position position="463"/>
    </location>
    <ligand>
        <name>Mg(2+)</name>
        <dbReference type="ChEBI" id="CHEBI:18420"/>
        <note>shared with alpha subunit</note>
    </ligand>
</feature>
<dbReference type="InterPro" id="IPR041616">
    <property type="entry name" value="PheRS_beta_core"/>
</dbReference>
<dbReference type="SUPFAM" id="SSF55681">
    <property type="entry name" value="Class II aaRS and biotin synthetases"/>
    <property type="match status" value="1"/>
</dbReference>
<comment type="similarity">
    <text evidence="2 15">Belongs to the phenylalanyl-tRNA synthetase beta subunit family. Type 1 subfamily.</text>
</comment>
<dbReference type="SUPFAM" id="SSF56037">
    <property type="entry name" value="PheT/TilS domain"/>
    <property type="match status" value="1"/>
</dbReference>
<dbReference type="Pfam" id="PF03147">
    <property type="entry name" value="FDX-ACB"/>
    <property type="match status" value="1"/>
</dbReference>
<evidence type="ECO:0000256" key="2">
    <source>
        <dbReference type="ARBA" id="ARBA00008653"/>
    </source>
</evidence>
<dbReference type="InterPro" id="IPR012340">
    <property type="entry name" value="NA-bd_OB-fold"/>
</dbReference>
<keyword evidence="5 16" id="KW-0820">tRNA-binding</keyword>
<comment type="subcellular location">
    <subcellularLocation>
        <location evidence="1 15">Cytoplasm</location>
    </subcellularLocation>
</comment>
<evidence type="ECO:0000313" key="21">
    <source>
        <dbReference type="Proteomes" id="UP000236655"/>
    </source>
</evidence>
<dbReference type="GO" id="GO:0009328">
    <property type="term" value="C:phenylalanine-tRNA ligase complex"/>
    <property type="evidence" value="ECO:0007669"/>
    <property type="project" value="TreeGrafter"/>
</dbReference>
<feature type="binding site" evidence="15">
    <location>
        <position position="454"/>
    </location>
    <ligand>
        <name>Mg(2+)</name>
        <dbReference type="ChEBI" id="CHEBI:18420"/>
        <note>shared with alpha subunit</note>
    </ligand>
</feature>
<dbReference type="PROSITE" id="PS50886">
    <property type="entry name" value="TRBD"/>
    <property type="match status" value="1"/>
</dbReference>
<dbReference type="RefSeq" id="WP_102950921.1">
    <property type="nucleotide sequence ID" value="NZ_CP024847.1"/>
</dbReference>
<dbReference type="InterPro" id="IPR009061">
    <property type="entry name" value="DNA-bd_dom_put_sf"/>
</dbReference>
<dbReference type="Pfam" id="PF03483">
    <property type="entry name" value="B3_4"/>
    <property type="match status" value="1"/>
</dbReference>
<keyword evidence="7 15" id="KW-0479">Metal-binding</keyword>
<evidence type="ECO:0000256" key="13">
    <source>
        <dbReference type="ARBA" id="ARBA00023146"/>
    </source>
</evidence>
<dbReference type="SMART" id="SM00896">
    <property type="entry name" value="FDX-ACB"/>
    <property type="match status" value="1"/>
</dbReference>
<dbReference type="GO" id="GO:0004826">
    <property type="term" value="F:phenylalanine-tRNA ligase activity"/>
    <property type="evidence" value="ECO:0007669"/>
    <property type="project" value="UniProtKB-UniRule"/>
</dbReference>
<feature type="domain" description="TRNA-binding" evidence="17">
    <location>
        <begin position="39"/>
        <end position="148"/>
    </location>
</feature>
<dbReference type="InterPro" id="IPR045060">
    <property type="entry name" value="Phe-tRNA-ligase_IIc_bsu"/>
</dbReference>
<dbReference type="InterPro" id="IPR002547">
    <property type="entry name" value="tRNA-bd_dom"/>
</dbReference>
<dbReference type="OrthoDB" id="9805455at2"/>
<evidence type="ECO:0000256" key="7">
    <source>
        <dbReference type="ARBA" id="ARBA00022723"/>
    </source>
</evidence>
<keyword evidence="13 15" id="KW-0030">Aminoacyl-tRNA synthetase</keyword>
<dbReference type="SUPFAM" id="SSF46955">
    <property type="entry name" value="Putative DNA-binding domain"/>
    <property type="match status" value="1"/>
</dbReference>
<dbReference type="Pfam" id="PF03484">
    <property type="entry name" value="B5"/>
    <property type="match status" value="1"/>
</dbReference>
<dbReference type="GO" id="GO:0000049">
    <property type="term" value="F:tRNA binding"/>
    <property type="evidence" value="ECO:0007669"/>
    <property type="project" value="UniProtKB-UniRule"/>
</dbReference>
<keyword evidence="8 15" id="KW-0547">Nucleotide-binding</keyword>
<dbReference type="EMBL" id="CP024847">
    <property type="protein sequence ID" value="AUR51622.1"/>
    <property type="molecule type" value="Genomic_DNA"/>
</dbReference>